<evidence type="ECO:0000313" key="2">
    <source>
        <dbReference type="Proteomes" id="UP000095329"/>
    </source>
</evidence>
<comment type="caution">
    <text evidence="1">The sequence shown here is derived from an EMBL/GenBank/DDBJ whole genome shotgun (WGS) entry which is preliminary data.</text>
</comment>
<dbReference type="SUPFAM" id="SSF141571">
    <property type="entry name" value="Pentapeptide repeat-like"/>
    <property type="match status" value="1"/>
</dbReference>
<name>A0A1D3DRD8_9ACTN</name>
<evidence type="ECO:0000313" key="1">
    <source>
        <dbReference type="EMBL" id="OEJ94881.1"/>
    </source>
</evidence>
<dbReference type="AlphaFoldDB" id="A0A1D3DRD8"/>
<dbReference type="Proteomes" id="UP000095329">
    <property type="component" value="Unassembled WGS sequence"/>
</dbReference>
<gene>
    <name evidence="1" type="ORF">J116_010680</name>
</gene>
<keyword evidence="2" id="KW-1185">Reference proteome</keyword>
<accession>A0A1D3DRD8</accession>
<sequence length="195" mass="20150">MTGQALTGQALTGQALTGQALTGQALTGQALTGQALTGQALTGQALTGQALTGQALTGQALTGQALTGQALTGQALTGQALTGQALTGREHAQRLALPRAMSPARECLGGLPCRGLSGRKDRLGTHPKRGRTGLGLCLVRGLGRSEVGAGRPWAFRSIRAWYRRVRGRADRGLLVDLLDGCPVPYASTEAKDRWS</sequence>
<protein>
    <submittedName>
        <fullName evidence="1">Uncharacterized protein</fullName>
    </submittedName>
</protein>
<dbReference type="STRING" id="1306406.J116_010680"/>
<organism evidence="1 2">
    <name type="scientific">Streptomyces thermolilacinus SPC6</name>
    <dbReference type="NCBI Taxonomy" id="1306406"/>
    <lineage>
        <taxon>Bacteria</taxon>
        <taxon>Bacillati</taxon>
        <taxon>Actinomycetota</taxon>
        <taxon>Actinomycetes</taxon>
        <taxon>Kitasatosporales</taxon>
        <taxon>Streptomycetaceae</taxon>
        <taxon>Streptomyces</taxon>
    </lineage>
</organism>
<proteinExistence type="predicted"/>
<reference evidence="1 2" key="1">
    <citation type="journal article" date="2013" name="Genome Announc.">
        <title>Genome Sequence of Streptomyces violaceusniger Strain SPC6, a Halotolerant Streptomycete That Exhibits Rapid Growth and Development.</title>
        <authorList>
            <person name="Chen X."/>
            <person name="Zhang B."/>
            <person name="Zhang W."/>
            <person name="Wu X."/>
            <person name="Zhang M."/>
            <person name="Chen T."/>
            <person name="Liu G."/>
            <person name="Dyson P."/>
        </authorList>
    </citation>
    <scope>NUCLEOTIDE SEQUENCE [LARGE SCALE GENOMIC DNA]</scope>
    <source>
        <strain evidence="1 2">SPC6</strain>
    </source>
</reference>
<dbReference type="EMBL" id="ASHX02000001">
    <property type="protein sequence ID" value="OEJ94881.1"/>
    <property type="molecule type" value="Genomic_DNA"/>
</dbReference>